<protein>
    <submittedName>
        <fullName evidence="1">Uncharacterized protein</fullName>
    </submittedName>
</protein>
<reference evidence="1" key="1">
    <citation type="journal article" date="2014" name="Front. Microbiol.">
        <title>High frequency of phylogenetically diverse reductive dehalogenase-homologous genes in deep subseafloor sedimentary metagenomes.</title>
        <authorList>
            <person name="Kawai M."/>
            <person name="Futagami T."/>
            <person name="Toyoda A."/>
            <person name="Takaki Y."/>
            <person name="Nishi S."/>
            <person name="Hori S."/>
            <person name="Arai W."/>
            <person name="Tsubouchi T."/>
            <person name="Morono Y."/>
            <person name="Uchiyama I."/>
            <person name="Ito T."/>
            <person name="Fujiyama A."/>
            <person name="Inagaki F."/>
            <person name="Takami H."/>
        </authorList>
    </citation>
    <scope>NUCLEOTIDE SEQUENCE</scope>
    <source>
        <strain evidence="1">Expedition CK06-06</strain>
    </source>
</reference>
<evidence type="ECO:0000313" key="1">
    <source>
        <dbReference type="EMBL" id="GAG35353.1"/>
    </source>
</evidence>
<name>X0XFD2_9ZZZZ</name>
<gene>
    <name evidence="1" type="ORF">S01H1_61595</name>
</gene>
<accession>X0XFD2</accession>
<comment type="caution">
    <text evidence="1">The sequence shown here is derived from an EMBL/GenBank/DDBJ whole genome shotgun (WGS) entry which is preliminary data.</text>
</comment>
<proteinExistence type="predicted"/>
<sequence length="69" mass="7683">MDENYEELVTMIDVSIYLSLILASRTFTTFEVNAVFDAIGGKLGKNGNKITIDIVEKYRKAVLNLKGVV</sequence>
<dbReference type="EMBL" id="BARS01040401">
    <property type="protein sequence ID" value="GAG35353.1"/>
    <property type="molecule type" value="Genomic_DNA"/>
</dbReference>
<dbReference type="AlphaFoldDB" id="X0XFD2"/>
<organism evidence="1">
    <name type="scientific">marine sediment metagenome</name>
    <dbReference type="NCBI Taxonomy" id="412755"/>
    <lineage>
        <taxon>unclassified sequences</taxon>
        <taxon>metagenomes</taxon>
        <taxon>ecological metagenomes</taxon>
    </lineage>
</organism>